<keyword evidence="3" id="KW-1185">Reference proteome</keyword>
<organism evidence="2 3">
    <name type="scientific">[Myrmecia] bisecta</name>
    <dbReference type="NCBI Taxonomy" id="41462"/>
    <lineage>
        <taxon>Eukaryota</taxon>
        <taxon>Viridiplantae</taxon>
        <taxon>Chlorophyta</taxon>
        <taxon>core chlorophytes</taxon>
        <taxon>Trebouxiophyceae</taxon>
        <taxon>Trebouxiales</taxon>
        <taxon>Trebouxiaceae</taxon>
        <taxon>Myrmecia</taxon>
    </lineage>
</organism>
<sequence length="121" mass="12939">MHCLQPMYAADRACVKVPGSGVTRTFTCHMGVKQGCPLSPNLFGLYIHGLEERLAALQCDAPTLAGKAIALLLYADDLALLSESPQGLQLQLDVLAQFGAARQLTVNVKKTKVIVFEGRAA</sequence>
<gene>
    <name evidence="2" type="ORF">WJX72_005135</name>
</gene>
<feature type="domain" description="Reverse transcriptase" evidence="1">
    <location>
        <begin position="1"/>
        <end position="121"/>
    </location>
</feature>
<dbReference type="PROSITE" id="PS50878">
    <property type="entry name" value="RT_POL"/>
    <property type="match status" value="1"/>
</dbReference>
<dbReference type="InterPro" id="IPR000477">
    <property type="entry name" value="RT_dom"/>
</dbReference>
<dbReference type="AlphaFoldDB" id="A0AAW1PYE9"/>
<dbReference type="PANTHER" id="PTHR47027">
    <property type="entry name" value="REVERSE TRANSCRIPTASE DOMAIN-CONTAINING PROTEIN"/>
    <property type="match status" value="1"/>
</dbReference>
<reference evidence="2 3" key="1">
    <citation type="journal article" date="2024" name="Nat. Commun.">
        <title>Phylogenomics reveals the evolutionary origins of lichenization in chlorophyte algae.</title>
        <authorList>
            <person name="Puginier C."/>
            <person name="Libourel C."/>
            <person name="Otte J."/>
            <person name="Skaloud P."/>
            <person name="Haon M."/>
            <person name="Grisel S."/>
            <person name="Petersen M."/>
            <person name="Berrin J.G."/>
            <person name="Delaux P.M."/>
            <person name="Dal Grande F."/>
            <person name="Keller J."/>
        </authorList>
    </citation>
    <scope>NUCLEOTIDE SEQUENCE [LARGE SCALE GENOMIC DNA]</scope>
    <source>
        <strain evidence="2 3">SAG 2043</strain>
    </source>
</reference>
<proteinExistence type="predicted"/>
<dbReference type="PANTHER" id="PTHR47027:SF20">
    <property type="entry name" value="REVERSE TRANSCRIPTASE-LIKE PROTEIN WITH RNA-DIRECTED DNA POLYMERASE DOMAIN"/>
    <property type="match status" value="1"/>
</dbReference>
<accession>A0AAW1PYE9</accession>
<dbReference type="SUPFAM" id="SSF56672">
    <property type="entry name" value="DNA/RNA polymerases"/>
    <property type="match status" value="1"/>
</dbReference>
<dbReference type="EMBL" id="JALJOR010000008">
    <property type="protein sequence ID" value="KAK9812879.1"/>
    <property type="molecule type" value="Genomic_DNA"/>
</dbReference>
<dbReference type="Pfam" id="PF00078">
    <property type="entry name" value="RVT_1"/>
    <property type="match status" value="1"/>
</dbReference>
<comment type="caution">
    <text evidence="2">The sequence shown here is derived from an EMBL/GenBank/DDBJ whole genome shotgun (WGS) entry which is preliminary data.</text>
</comment>
<name>A0AAW1PYE9_9CHLO</name>
<evidence type="ECO:0000313" key="2">
    <source>
        <dbReference type="EMBL" id="KAK9812879.1"/>
    </source>
</evidence>
<protein>
    <recommendedName>
        <fullName evidence="1">Reverse transcriptase domain-containing protein</fullName>
    </recommendedName>
</protein>
<dbReference type="Proteomes" id="UP001489004">
    <property type="component" value="Unassembled WGS sequence"/>
</dbReference>
<dbReference type="InterPro" id="IPR043502">
    <property type="entry name" value="DNA/RNA_pol_sf"/>
</dbReference>
<evidence type="ECO:0000259" key="1">
    <source>
        <dbReference type="PROSITE" id="PS50878"/>
    </source>
</evidence>
<evidence type="ECO:0000313" key="3">
    <source>
        <dbReference type="Proteomes" id="UP001489004"/>
    </source>
</evidence>